<dbReference type="RefSeq" id="WP_076931564.1">
    <property type="nucleotide sequence ID" value="NZ_LT605205.1"/>
</dbReference>
<proteinExistence type="predicted"/>
<evidence type="ECO:0000313" key="2">
    <source>
        <dbReference type="EMBL" id="SCD21797.1"/>
    </source>
</evidence>
<reference evidence="3" key="1">
    <citation type="submission" date="2016-08" db="EMBL/GenBank/DDBJ databases">
        <authorList>
            <person name="Wibberg D."/>
        </authorList>
    </citation>
    <scope>NUCLEOTIDE SEQUENCE [LARGE SCALE GENOMIC DNA]</scope>
</reference>
<protein>
    <recommendedName>
        <fullName evidence="4">Secreted protein</fullName>
    </recommendedName>
</protein>
<dbReference type="KEGG" id="psac:PSM36_3008"/>
<feature type="signal peptide" evidence="1">
    <location>
        <begin position="1"/>
        <end position="21"/>
    </location>
</feature>
<evidence type="ECO:0008006" key="4">
    <source>
        <dbReference type="Google" id="ProtNLM"/>
    </source>
</evidence>
<feature type="chain" id="PRO_5012571252" description="Secreted protein" evidence="1">
    <location>
        <begin position="22"/>
        <end position="311"/>
    </location>
</feature>
<gene>
    <name evidence="2" type="ORF">PSM36_3008</name>
</gene>
<name>A0A1R3TB08_9BACT</name>
<keyword evidence="3" id="KW-1185">Reference proteome</keyword>
<evidence type="ECO:0000313" key="3">
    <source>
        <dbReference type="Proteomes" id="UP000187464"/>
    </source>
</evidence>
<keyword evidence="1" id="KW-0732">Signal</keyword>
<dbReference type="PROSITE" id="PS51257">
    <property type="entry name" value="PROKAR_LIPOPROTEIN"/>
    <property type="match status" value="1"/>
</dbReference>
<organism evidence="2 3">
    <name type="scientific">Proteiniphilum saccharofermentans</name>
    <dbReference type="NCBI Taxonomy" id="1642647"/>
    <lineage>
        <taxon>Bacteria</taxon>
        <taxon>Pseudomonadati</taxon>
        <taxon>Bacteroidota</taxon>
        <taxon>Bacteroidia</taxon>
        <taxon>Bacteroidales</taxon>
        <taxon>Dysgonomonadaceae</taxon>
        <taxon>Proteiniphilum</taxon>
    </lineage>
</organism>
<dbReference type="Proteomes" id="UP000187464">
    <property type="component" value="Chromosome I"/>
</dbReference>
<dbReference type="EMBL" id="LT605205">
    <property type="protein sequence ID" value="SCD21797.1"/>
    <property type="molecule type" value="Genomic_DNA"/>
</dbReference>
<accession>A0A1R3TB08</accession>
<sequence>MKKIYLILFILPLLFAAQSCDKELPYPIDDVKRGVAIDIVRSEGTDGVLYRGQTDGNFKVMLSIPEQQGDYSFLKHGQLFAVLERVLPDPTEDNPDRTKTVRDAKVVVDNITTFPTEITIDMADVYSKFGLTTPDIGETLYFTTNAVLKDDYVVPGWTEHTGFNNRILTGWRVNGRAYSYNVRYSVVCELVLDDFVGTCIVTEDTWWEEVPHEVEVTKISDTELSIAGLFNGEATNPLIIKVNPVDYSISFDKQILVPNSGVWWGNPAYNNFAFGNGTGIVNACDTKISFEATASVDAGTFSGTWTIVLGK</sequence>
<dbReference type="STRING" id="1642647.PSM36_3008"/>
<evidence type="ECO:0000256" key="1">
    <source>
        <dbReference type="SAM" id="SignalP"/>
    </source>
</evidence>
<dbReference type="AlphaFoldDB" id="A0A1R3TB08"/>